<keyword evidence="2" id="KW-1185">Reference proteome</keyword>
<dbReference type="EMBL" id="JAAALK010000287">
    <property type="protein sequence ID" value="KAG8057859.1"/>
    <property type="molecule type" value="Genomic_DNA"/>
</dbReference>
<reference evidence="1" key="2">
    <citation type="submission" date="2021-02" db="EMBL/GenBank/DDBJ databases">
        <authorList>
            <person name="Kimball J.A."/>
            <person name="Haas M.W."/>
            <person name="Macchietto M."/>
            <person name="Kono T."/>
            <person name="Duquette J."/>
            <person name="Shao M."/>
        </authorList>
    </citation>
    <scope>NUCLEOTIDE SEQUENCE</scope>
    <source>
        <tissue evidence="1">Fresh leaf tissue</tissue>
    </source>
</reference>
<evidence type="ECO:0000313" key="1">
    <source>
        <dbReference type="EMBL" id="KAG8057859.1"/>
    </source>
</evidence>
<accession>A0A8J5VVE2</accession>
<proteinExistence type="predicted"/>
<evidence type="ECO:0000313" key="2">
    <source>
        <dbReference type="Proteomes" id="UP000729402"/>
    </source>
</evidence>
<comment type="caution">
    <text evidence="1">The sequence shown here is derived from an EMBL/GenBank/DDBJ whole genome shotgun (WGS) entry which is preliminary data.</text>
</comment>
<reference evidence="1" key="1">
    <citation type="journal article" date="2021" name="bioRxiv">
        <title>Whole Genome Assembly and Annotation of Northern Wild Rice, Zizania palustris L., Supports a Whole Genome Duplication in the Zizania Genus.</title>
        <authorList>
            <person name="Haas M."/>
            <person name="Kono T."/>
            <person name="Macchietto M."/>
            <person name="Millas R."/>
            <person name="McGilp L."/>
            <person name="Shao M."/>
            <person name="Duquette J."/>
            <person name="Hirsch C.N."/>
            <person name="Kimball J."/>
        </authorList>
    </citation>
    <scope>NUCLEOTIDE SEQUENCE</scope>
    <source>
        <tissue evidence="1">Fresh leaf tissue</tissue>
    </source>
</reference>
<dbReference type="AlphaFoldDB" id="A0A8J5VVE2"/>
<protein>
    <recommendedName>
        <fullName evidence="3">Pentatricopeptide repeat-containing protein</fullName>
    </recommendedName>
</protein>
<dbReference type="Proteomes" id="UP000729402">
    <property type="component" value="Unassembled WGS sequence"/>
</dbReference>
<gene>
    <name evidence="1" type="ORF">GUJ93_ZPchr0002g25359</name>
</gene>
<organism evidence="1 2">
    <name type="scientific">Zizania palustris</name>
    <name type="common">Northern wild rice</name>
    <dbReference type="NCBI Taxonomy" id="103762"/>
    <lineage>
        <taxon>Eukaryota</taxon>
        <taxon>Viridiplantae</taxon>
        <taxon>Streptophyta</taxon>
        <taxon>Embryophyta</taxon>
        <taxon>Tracheophyta</taxon>
        <taxon>Spermatophyta</taxon>
        <taxon>Magnoliopsida</taxon>
        <taxon>Liliopsida</taxon>
        <taxon>Poales</taxon>
        <taxon>Poaceae</taxon>
        <taxon>BOP clade</taxon>
        <taxon>Oryzoideae</taxon>
        <taxon>Oryzeae</taxon>
        <taxon>Zizaniinae</taxon>
        <taxon>Zizania</taxon>
    </lineage>
</organism>
<sequence>MPSFSIAPEEATVASFIAVYGKANIQQESVKLFRLMPELGITRSTLSYNAVLKAVLYRGREGERPWPGGSTIP</sequence>
<evidence type="ECO:0008006" key="3">
    <source>
        <dbReference type="Google" id="ProtNLM"/>
    </source>
</evidence>
<name>A0A8J5VVE2_ZIZPA</name>